<dbReference type="PIRSF" id="PIRSF003230">
    <property type="entry name" value="YbgC"/>
    <property type="match status" value="1"/>
</dbReference>
<keyword evidence="5" id="KW-1185">Reference proteome</keyword>
<dbReference type="InterPro" id="IPR014166">
    <property type="entry name" value="Tol-Pal_acyl-CoA_thioesterase"/>
</dbReference>
<keyword evidence="2" id="KW-0378">Hydrolase</keyword>
<feature type="domain" description="Thioesterase" evidence="3">
    <location>
        <begin position="23"/>
        <end position="106"/>
    </location>
</feature>
<evidence type="ECO:0000313" key="4">
    <source>
        <dbReference type="EMBL" id="UZE97598.1"/>
    </source>
</evidence>
<dbReference type="InterPro" id="IPR006683">
    <property type="entry name" value="Thioestr_dom"/>
</dbReference>
<dbReference type="NCBIfam" id="TIGR00051">
    <property type="entry name" value="YbgC/FadM family acyl-CoA thioesterase"/>
    <property type="match status" value="1"/>
</dbReference>
<reference evidence="4" key="1">
    <citation type="submission" date="2022-06" db="EMBL/GenBank/DDBJ databases">
        <title>Alkalimarinus sp. nov., isolated from gut of a Alitta virens.</title>
        <authorList>
            <person name="Yang A.I."/>
            <person name="Shin N.-R."/>
        </authorList>
    </citation>
    <scope>NUCLEOTIDE SEQUENCE</scope>
    <source>
        <strain evidence="4">A2M4</strain>
    </source>
</reference>
<dbReference type="Pfam" id="PF03061">
    <property type="entry name" value="4HBT"/>
    <property type="match status" value="1"/>
</dbReference>
<dbReference type="InterPro" id="IPR029069">
    <property type="entry name" value="HotDog_dom_sf"/>
</dbReference>
<accession>A0ABY6N656</accession>
<proteinExistence type="inferred from homology"/>
<gene>
    <name evidence="4" type="primary">ybgC</name>
    <name evidence="4" type="ORF">NKI27_07615</name>
</gene>
<evidence type="ECO:0000256" key="1">
    <source>
        <dbReference type="ARBA" id="ARBA00005953"/>
    </source>
</evidence>
<dbReference type="Proteomes" id="UP001163739">
    <property type="component" value="Chromosome"/>
</dbReference>
<protein>
    <submittedName>
        <fullName evidence="4">Tol-pal system-associated acyl-CoA thioesterase</fullName>
    </submittedName>
</protein>
<dbReference type="PANTHER" id="PTHR31793">
    <property type="entry name" value="4-HYDROXYBENZOYL-COA THIOESTERASE FAMILY MEMBER"/>
    <property type="match status" value="1"/>
</dbReference>
<dbReference type="Gene3D" id="3.10.129.10">
    <property type="entry name" value="Hotdog Thioesterase"/>
    <property type="match status" value="1"/>
</dbReference>
<dbReference type="InterPro" id="IPR050563">
    <property type="entry name" value="4-hydroxybenzoyl-CoA_TE"/>
</dbReference>
<organism evidence="4 5">
    <name type="scientific">Alkalimarinus alittae</name>
    <dbReference type="NCBI Taxonomy" id="2961619"/>
    <lineage>
        <taxon>Bacteria</taxon>
        <taxon>Pseudomonadati</taxon>
        <taxon>Pseudomonadota</taxon>
        <taxon>Gammaproteobacteria</taxon>
        <taxon>Alteromonadales</taxon>
        <taxon>Alteromonadaceae</taxon>
        <taxon>Alkalimarinus</taxon>
    </lineage>
</organism>
<dbReference type="RefSeq" id="WP_265049073.1">
    <property type="nucleotide sequence ID" value="NZ_CP100390.1"/>
</dbReference>
<sequence length="136" mass="15551">MNTRKNQHFSLPIRVYIEDTDAGGIVFYANYLKFMERSRTEYIRSLGIELRTGMQQNISYVVHSLEIKYKKSARLDDLITVTSEIIKVGKTYLVFEQHVVDENNTVLVSAEVKVACVSLDSGKPRALDKHLLEALN</sequence>
<name>A0ABY6N656_9ALTE</name>
<comment type="similarity">
    <text evidence="1">Belongs to the 4-hydroxybenzoyl-CoA thioesterase family.</text>
</comment>
<dbReference type="EMBL" id="CP100390">
    <property type="protein sequence ID" value="UZE97598.1"/>
    <property type="molecule type" value="Genomic_DNA"/>
</dbReference>
<dbReference type="CDD" id="cd00586">
    <property type="entry name" value="4HBT"/>
    <property type="match status" value="1"/>
</dbReference>
<dbReference type="SUPFAM" id="SSF54637">
    <property type="entry name" value="Thioesterase/thiol ester dehydrase-isomerase"/>
    <property type="match status" value="1"/>
</dbReference>
<dbReference type="NCBIfam" id="TIGR02799">
    <property type="entry name" value="thio_ybgC"/>
    <property type="match status" value="1"/>
</dbReference>
<dbReference type="InterPro" id="IPR006684">
    <property type="entry name" value="YbgC/YbaW"/>
</dbReference>
<dbReference type="PANTHER" id="PTHR31793:SF37">
    <property type="entry name" value="ACYL-COA THIOESTER HYDROLASE YBGC"/>
    <property type="match status" value="1"/>
</dbReference>
<evidence type="ECO:0000256" key="2">
    <source>
        <dbReference type="ARBA" id="ARBA00022801"/>
    </source>
</evidence>
<evidence type="ECO:0000313" key="5">
    <source>
        <dbReference type="Proteomes" id="UP001163739"/>
    </source>
</evidence>
<evidence type="ECO:0000259" key="3">
    <source>
        <dbReference type="Pfam" id="PF03061"/>
    </source>
</evidence>